<keyword evidence="2" id="KW-1185">Reference proteome</keyword>
<evidence type="ECO:0000313" key="1">
    <source>
        <dbReference type="EMBL" id="ROP83355.1"/>
    </source>
</evidence>
<gene>
    <name evidence="1" type="ORF">EDC65_4889</name>
</gene>
<dbReference type="Proteomes" id="UP000278222">
    <property type="component" value="Unassembled WGS sequence"/>
</dbReference>
<protein>
    <submittedName>
        <fullName evidence="1">Molybdopterin synthase subunit MoaD</fullName>
    </submittedName>
</protein>
<sequence length="89" mass="9489">MPTVSFTRALERFLPAPPATVAGATLAQALAAVFADRPALRGYVLDDQGALRRHVAVFINGRMVQDRQKLTDAVGADDEIHVFQALSGG</sequence>
<comment type="caution">
    <text evidence="1">The sequence shown here is derived from an EMBL/GenBank/DDBJ whole genome shotgun (WGS) entry which is preliminary data.</text>
</comment>
<dbReference type="InterPro" id="IPR012675">
    <property type="entry name" value="Beta-grasp_dom_sf"/>
</dbReference>
<dbReference type="Pfam" id="PF02597">
    <property type="entry name" value="ThiS"/>
    <property type="match status" value="1"/>
</dbReference>
<accession>A0A3N1L1F5</accession>
<proteinExistence type="predicted"/>
<dbReference type="InterPro" id="IPR052045">
    <property type="entry name" value="Sulfur_Carrier/Prot_Modifier"/>
</dbReference>
<dbReference type="EMBL" id="RJKX01000017">
    <property type="protein sequence ID" value="ROP83355.1"/>
    <property type="molecule type" value="Genomic_DNA"/>
</dbReference>
<reference evidence="1 2" key="1">
    <citation type="submission" date="2018-11" db="EMBL/GenBank/DDBJ databases">
        <title>Genomic Encyclopedia of Type Strains, Phase IV (KMG-IV): sequencing the most valuable type-strain genomes for metagenomic binning, comparative biology and taxonomic classification.</title>
        <authorList>
            <person name="Goeker M."/>
        </authorList>
    </citation>
    <scope>NUCLEOTIDE SEQUENCE [LARGE SCALE GENOMIC DNA]</scope>
    <source>
        <strain evidence="1 2">DSM 5900</strain>
    </source>
</reference>
<name>A0A3N1L1F5_9PROT</name>
<dbReference type="PANTHER" id="PTHR38031">
    <property type="entry name" value="SULFUR CARRIER PROTEIN SLR0821-RELATED"/>
    <property type="match status" value="1"/>
</dbReference>
<dbReference type="Gene3D" id="3.10.20.30">
    <property type="match status" value="1"/>
</dbReference>
<dbReference type="PANTHER" id="PTHR38031:SF1">
    <property type="entry name" value="SULFUR CARRIER PROTEIN CYSO"/>
    <property type="match status" value="1"/>
</dbReference>
<dbReference type="AlphaFoldDB" id="A0A3N1L1F5"/>
<dbReference type="InterPro" id="IPR016155">
    <property type="entry name" value="Mopterin_synth/thiamin_S_b"/>
</dbReference>
<dbReference type="CDD" id="cd17040">
    <property type="entry name" value="Ubl_MoaD_like"/>
    <property type="match status" value="1"/>
</dbReference>
<evidence type="ECO:0000313" key="2">
    <source>
        <dbReference type="Proteomes" id="UP000278222"/>
    </source>
</evidence>
<dbReference type="OrthoDB" id="9156098at2"/>
<dbReference type="SUPFAM" id="SSF54285">
    <property type="entry name" value="MoaD/ThiS"/>
    <property type="match status" value="1"/>
</dbReference>
<dbReference type="InterPro" id="IPR003749">
    <property type="entry name" value="ThiS/MoaD-like"/>
</dbReference>
<organism evidence="1 2">
    <name type="scientific">Stella humosa</name>
    <dbReference type="NCBI Taxonomy" id="94"/>
    <lineage>
        <taxon>Bacteria</taxon>
        <taxon>Pseudomonadati</taxon>
        <taxon>Pseudomonadota</taxon>
        <taxon>Alphaproteobacteria</taxon>
        <taxon>Rhodospirillales</taxon>
        <taxon>Stellaceae</taxon>
        <taxon>Stella</taxon>
    </lineage>
</organism>
<dbReference type="RefSeq" id="WP_123694522.1">
    <property type="nucleotide sequence ID" value="NZ_AP019700.1"/>
</dbReference>